<dbReference type="EMBL" id="SRPR01000099">
    <property type="protein sequence ID" value="KAG5960447.1"/>
    <property type="molecule type" value="Genomic_DNA"/>
</dbReference>
<name>A0A9P7MSJ5_9HYPO</name>
<evidence type="ECO:0000313" key="4">
    <source>
        <dbReference type="Proteomes" id="UP000784919"/>
    </source>
</evidence>
<evidence type="ECO:0000313" key="1">
    <source>
        <dbReference type="EMBL" id="KAG5960447.1"/>
    </source>
</evidence>
<comment type="caution">
    <text evidence="2">The sequence shown here is derived from an EMBL/GenBank/DDBJ whole genome shotgun (WGS) entry which is preliminary data.</text>
</comment>
<reference evidence="2 3" key="1">
    <citation type="journal article" date="2020" name="bioRxiv">
        <title>Whole genome comparisons of ergot fungi reveals the divergence and evolution of species within the genus Claviceps are the result of varying mechanisms driving genome evolution and host range expansion.</title>
        <authorList>
            <person name="Wyka S.A."/>
            <person name="Mondo S.J."/>
            <person name="Liu M."/>
            <person name="Dettman J."/>
            <person name="Nalam V."/>
            <person name="Broders K.D."/>
        </authorList>
    </citation>
    <scope>NUCLEOTIDE SEQUENCE</scope>
    <source>
        <strain evidence="2">CCC 1102</strain>
        <strain evidence="1 3">LM583</strain>
    </source>
</reference>
<evidence type="ECO:0000313" key="2">
    <source>
        <dbReference type="EMBL" id="KAG5966623.1"/>
    </source>
</evidence>
<keyword evidence="3" id="KW-1185">Reference proteome</keyword>
<accession>A0A9P7MSJ5</accession>
<dbReference type="Proteomes" id="UP000784919">
    <property type="component" value="Unassembled WGS sequence"/>
</dbReference>
<dbReference type="Proteomes" id="UP000742024">
    <property type="component" value="Unassembled WGS sequence"/>
</dbReference>
<gene>
    <name evidence="2" type="ORF">E4U56_001256</name>
    <name evidence="1" type="ORF">E4U57_008234</name>
</gene>
<protein>
    <submittedName>
        <fullName evidence="2">Uncharacterized protein</fullName>
    </submittedName>
</protein>
<organism evidence="2 4">
    <name type="scientific">Claviceps arundinis</name>
    <dbReference type="NCBI Taxonomy" id="1623583"/>
    <lineage>
        <taxon>Eukaryota</taxon>
        <taxon>Fungi</taxon>
        <taxon>Dikarya</taxon>
        <taxon>Ascomycota</taxon>
        <taxon>Pezizomycotina</taxon>
        <taxon>Sordariomycetes</taxon>
        <taxon>Hypocreomycetidae</taxon>
        <taxon>Hypocreales</taxon>
        <taxon>Clavicipitaceae</taxon>
        <taxon>Claviceps</taxon>
    </lineage>
</organism>
<proteinExistence type="predicted"/>
<dbReference type="AlphaFoldDB" id="A0A9P7MSJ5"/>
<evidence type="ECO:0000313" key="3">
    <source>
        <dbReference type="Proteomes" id="UP000742024"/>
    </source>
</evidence>
<dbReference type="EMBL" id="SRPS01000133">
    <property type="protein sequence ID" value="KAG5966623.1"/>
    <property type="molecule type" value="Genomic_DNA"/>
</dbReference>
<sequence length="110" mass="12473">MSICSNCFAARRDAFPTYTLAALLFPESSHPSSQLGSFLRRREPLFRRTGKKQDTRASDMPGCMLATWASLEQRFWIADATPSVPRTLLRWNREGITGTFDPRLFHVPGP</sequence>